<keyword evidence="4" id="KW-1185">Reference proteome</keyword>
<feature type="region of interest" description="Disordered" evidence="1">
    <location>
        <begin position="42"/>
        <end position="78"/>
    </location>
</feature>
<dbReference type="InterPro" id="IPR020158">
    <property type="entry name" value="DUF2756"/>
</dbReference>
<dbReference type="Pfam" id="PF10956">
    <property type="entry name" value="DUF2756"/>
    <property type="match status" value="1"/>
</dbReference>
<sequence length="149" mass="16459">MKKILLLAALLPLTCLAQPINTLNNPNQPDYQIPSQQRMQQQMQTQQAQQKGMLNQQLQTQTRMQQQHLEGQINNNSQQGVFKVKKTLPNEMEVGTQQVLPNTNGGMLSGSGGSSQDHMLQPKTNGSMLNQNSNSTSLQPNIPLKTIGP</sequence>
<feature type="compositionally biased region" description="Low complexity" evidence="1">
    <location>
        <begin position="42"/>
        <end position="67"/>
    </location>
</feature>
<reference evidence="3 4" key="1">
    <citation type="submission" date="2016-04" db="EMBL/GenBank/DDBJ databases">
        <title>ATOL: Assembling a taxonomically balanced genome-scale reconstruction of the evolutionary history of the Enterobacteriaceae.</title>
        <authorList>
            <person name="Plunkett G.III."/>
            <person name="Neeno-Eckwall E.C."/>
            <person name="Glasner J.D."/>
            <person name="Perna N.T."/>
        </authorList>
    </citation>
    <scope>NUCLEOTIDE SEQUENCE [LARGE SCALE GENOMIC DNA]</scope>
    <source>
        <strain evidence="3 4">ATCC 51607</strain>
    </source>
</reference>
<feature type="signal peptide" evidence="2">
    <location>
        <begin position="1"/>
        <end position="17"/>
    </location>
</feature>
<dbReference type="PATRIC" id="fig|1354255.3.peg.3440"/>
<feature type="chain" id="PRO_5008593138" evidence="2">
    <location>
        <begin position="18"/>
        <end position="149"/>
    </location>
</feature>
<dbReference type="NCBIfam" id="NF007675">
    <property type="entry name" value="PRK10350.1"/>
    <property type="match status" value="1"/>
</dbReference>
<dbReference type="RefSeq" id="WP_064555699.1">
    <property type="nucleotide sequence ID" value="NZ_LXEO01000049.1"/>
</dbReference>
<proteinExistence type="predicted"/>
<name>A0A1B7HJR4_9ENTR</name>
<accession>A0A1B7HJR4</accession>
<evidence type="ECO:0000313" key="4">
    <source>
        <dbReference type="Proteomes" id="UP000078286"/>
    </source>
</evidence>
<dbReference type="AlphaFoldDB" id="A0A1B7HJR4"/>
<dbReference type="EMBL" id="LXEO01000049">
    <property type="protein sequence ID" value="OAT15894.1"/>
    <property type="molecule type" value="Genomic_DNA"/>
</dbReference>
<evidence type="ECO:0000313" key="3">
    <source>
        <dbReference type="EMBL" id="OAT15894.1"/>
    </source>
</evidence>
<feature type="compositionally biased region" description="Polar residues" evidence="1">
    <location>
        <begin position="116"/>
        <end position="140"/>
    </location>
</feature>
<protein>
    <submittedName>
        <fullName evidence="3">Putative outer membrane protein</fullName>
    </submittedName>
</protein>
<organism evidence="3 4">
    <name type="scientific">Buttiauxella noackiae ATCC 51607</name>
    <dbReference type="NCBI Taxonomy" id="1354255"/>
    <lineage>
        <taxon>Bacteria</taxon>
        <taxon>Pseudomonadati</taxon>
        <taxon>Pseudomonadota</taxon>
        <taxon>Gammaproteobacteria</taxon>
        <taxon>Enterobacterales</taxon>
        <taxon>Enterobacteriaceae</taxon>
        <taxon>Buttiauxella</taxon>
    </lineage>
</organism>
<comment type="caution">
    <text evidence="3">The sequence shown here is derived from an EMBL/GenBank/DDBJ whole genome shotgun (WGS) entry which is preliminary data.</text>
</comment>
<feature type="compositionally biased region" description="Polar residues" evidence="1">
    <location>
        <begin position="68"/>
        <end position="78"/>
    </location>
</feature>
<keyword evidence="2" id="KW-0732">Signal</keyword>
<gene>
    <name evidence="3" type="ORF">M979_3342</name>
</gene>
<evidence type="ECO:0000256" key="2">
    <source>
        <dbReference type="SAM" id="SignalP"/>
    </source>
</evidence>
<dbReference type="Proteomes" id="UP000078286">
    <property type="component" value="Unassembled WGS sequence"/>
</dbReference>
<feature type="region of interest" description="Disordered" evidence="1">
    <location>
        <begin position="98"/>
        <end position="149"/>
    </location>
</feature>
<evidence type="ECO:0000256" key="1">
    <source>
        <dbReference type="SAM" id="MobiDB-lite"/>
    </source>
</evidence>